<keyword evidence="3" id="KW-1185">Reference proteome</keyword>
<dbReference type="Proteomes" id="UP001172687">
    <property type="component" value="Unassembled WGS sequence"/>
</dbReference>
<sequence length="226" mass="24150">MAEKMPVGEYGRKSIQPQRTSTRLIALVAVGAVCCFGAVGCDTLPGGEISCAEFRDQDFLTQEDIVDKALSQHDRTAEDHVDLTIITQHVRNDCAKTESATVGDLISAGAKSVTSSVQSPPPPKTETSAALPRTIPPPEPSVPPSFGYPAFYAAAVGDCVYYTKSESIEGMIHAACEDPRVNSTVTRRTLNPEDCSGGWVGSYEPQKDYSKPIPYELVLCLGPLVG</sequence>
<feature type="region of interest" description="Disordered" evidence="1">
    <location>
        <begin position="112"/>
        <end position="135"/>
    </location>
</feature>
<evidence type="ECO:0008006" key="4">
    <source>
        <dbReference type="Google" id="ProtNLM"/>
    </source>
</evidence>
<evidence type="ECO:0000256" key="1">
    <source>
        <dbReference type="SAM" id="MobiDB-lite"/>
    </source>
</evidence>
<evidence type="ECO:0000313" key="3">
    <source>
        <dbReference type="Proteomes" id="UP001172687"/>
    </source>
</evidence>
<dbReference type="EMBL" id="JAUHTC010000008">
    <property type="protein sequence ID" value="MDN4516672.1"/>
    <property type="molecule type" value="Genomic_DNA"/>
</dbReference>
<accession>A0ABT8H7D9</accession>
<name>A0ABT8H7D9_MYCAO</name>
<organism evidence="2 3">
    <name type="scientific">Mycolicibacterium austroafricanum</name>
    <name type="common">Mycobacterium austroafricanum</name>
    <dbReference type="NCBI Taxonomy" id="39687"/>
    <lineage>
        <taxon>Bacteria</taxon>
        <taxon>Bacillati</taxon>
        <taxon>Actinomycetota</taxon>
        <taxon>Actinomycetes</taxon>
        <taxon>Mycobacteriales</taxon>
        <taxon>Mycobacteriaceae</taxon>
        <taxon>Mycolicibacterium</taxon>
    </lineage>
</organism>
<comment type="caution">
    <text evidence="2">The sequence shown here is derived from an EMBL/GenBank/DDBJ whole genome shotgun (WGS) entry which is preliminary data.</text>
</comment>
<gene>
    <name evidence="2" type="ORF">QYF68_02395</name>
</gene>
<dbReference type="RefSeq" id="WP_208675641.1">
    <property type="nucleotide sequence ID" value="NZ_CP070380.1"/>
</dbReference>
<proteinExistence type="predicted"/>
<reference evidence="2" key="1">
    <citation type="submission" date="2023-07" db="EMBL/GenBank/DDBJ databases">
        <title>Degradation of tert-butanol by M. austroafricanum TBA100.</title>
        <authorList>
            <person name="Helbich S."/>
            <person name="Vainshtein Y."/>
        </authorList>
    </citation>
    <scope>NUCLEOTIDE SEQUENCE</scope>
    <source>
        <strain evidence="2">TBA100</strain>
    </source>
</reference>
<protein>
    <recommendedName>
        <fullName evidence="4">DUF732 domain-containing protein</fullName>
    </recommendedName>
</protein>
<evidence type="ECO:0000313" key="2">
    <source>
        <dbReference type="EMBL" id="MDN4516672.1"/>
    </source>
</evidence>